<dbReference type="GO" id="GO:1990573">
    <property type="term" value="P:potassium ion import across plasma membrane"/>
    <property type="evidence" value="ECO:0007669"/>
    <property type="project" value="TreeGrafter"/>
</dbReference>
<evidence type="ECO:0000256" key="11">
    <source>
        <dbReference type="ARBA" id="ARBA00034430"/>
    </source>
</evidence>
<feature type="transmembrane region" description="Helical" evidence="19">
    <location>
        <begin position="270"/>
        <end position="295"/>
    </location>
</feature>
<dbReference type="Proteomes" id="UP000515150">
    <property type="component" value="Chromosome 16"/>
</dbReference>
<dbReference type="SUPFAM" id="SSF81296">
    <property type="entry name" value="E set domains"/>
    <property type="match status" value="1"/>
</dbReference>
<evidence type="ECO:0000313" key="30">
    <source>
        <dbReference type="RefSeq" id="XP_040923873.1"/>
    </source>
</evidence>
<dbReference type="Pfam" id="PF17655">
    <property type="entry name" value="IRK_C"/>
    <property type="match status" value="1"/>
</dbReference>
<dbReference type="RefSeq" id="XP_028985987.1">
    <property type="nucleotide sequence ID" value="XM_029130154.2"/>
</dbReference>
<feature type="compositionally biased region" description="Gly residues" evidence="18">
    <location>
        <begin position="86"/>
        <end position="95"/>
    </location>
</feature>
<dbReference type="PRINTS" id="PR01320">
    <property type="entry name" value="KIRCHANNEL"/>
</dbReference>
<keyword evidence="7 19" id="KW-1133">Transmembrane helix</keyword>
<dbReference type="GO" id="GO:0043010">
    <property type="term" value="P:camera-type eye development"/>
    <property type="evidence" value="ECO:0007669"/>
    <property type="project" value="Ensembl"/>
</dbReference>
<sequence length="529" mass="58409">MGAARVKRRFSAVVDGPVDEEEVMRLAQSDADTARVGGSPTGSGTPTSPSPTHALNGKALSLQGNTNNARRQSAIGESAGRDAGGEDGMGAGGMCPGKRSGRGGREESRPSSDQDPLSPPSTASRRHTRRSSRRPRQRFVGKDGRCNVTFVNMSERGQRYLSDLFTTCVDIRWRWMLVIFTLSFLLSWLLFGFAFWLIASAHGDLSIRLTPSSGSSPGSGETGHGESDRETVEEPCFLQVNSFMAAFLFSLETQTSIGYGFRSVTEECPLAVVAVVLQCIVGCIIDAFIIGAVMAKIAKPKKRNETLVFSETAVVALRDGKLCMMWRVGNLRKSHLVEAHVRAQFLKSRVTPEGEFLPLDNVDINVGFDTGTDRIFLVSPVTIVHEINDESPFFDMDQRSLEKDTELEVVVILEGMVEATAMTTQCRSSYVASEILWGHRFEPVLFERKQCYQVDYSFFHRTYAIPSTPSCSAKQLAEQKFIQSSRSSFCYENEVALQLASPDNEHDQHPECPSPPTRRLSLAEHLHYN</sequence>
<keyword evidence="6 17" id="KW-0630">Potassium</keyword>
<feature type="compositionally biased region" description="Basic residues" evidence="18">
    <location>
        <begin position="124"/>
        <end position="139"/>
    </location>
</feature>
<feature type="region of interest" description="Disordered" evidence="18">
    <location>
        <begin position="211"/>
        <end position="230"/>
    </location>
</feature>
<feature type="transmembrane region" description="Helical" evidence="19">
    <location>
        <begin position="175"/>
        <end position="199"/>
    </location>
</feature>
<dbReference type="Gene3D" id="2.60.40.1400">
    <property type="entry name" value="G protein-activated inward rectifier potassium channel 1"/>
    <property type="match status" value="1"/>
</dbReference>
<evidence type="ECO:0000256" key="9">
    <source>
        <dbReference type="ARBA" id="ARBA00023136"/>
    </source>
</evidence>
<keyword evidence="8 17" id="KW-0406">Ion transport</keyword>
<feature type="compositionally biased region" description="Polar residues" evidence="18">
    <location>
        <begin position="62"/>
        <end position="71"/>
    </location>
</feature>
<evidence type="ECO:0000256" key="12">
    <source>
        <dbReference type="ARBA" id="ARBA00054205"/>
    </source>
</evidence>
<keyword evidence="5 17" id="KW-0851">Voltage-gated channel</keyword>
<evidence type="ECO:0000256" key="13">
    <source>
        <dbReference type="ARBA" id="ARBA00061031"/>
    </source>
</evidence>
<evidence type="ECO:0000313" key="27">
    <source>
        <dbReference type="RefSeq" id="XP_028985986.1"/>
    </source>
</evidence>
<keyword evidence="9 19" id="KW-0472">Membrane</keyword>
<evidence type="ECO:0000259" key="20">
    <source>
        <dbReference type="Pfam" id="PF01007"/>
    </source>
</evidence>
<dbReference type="CTD" id="3770"/>
<dbReference type="GO" id="GO:0034765">
    <property type="term" value="P:regulation of monoatomic ion transmembrane transport"/>
    <property type="evidence" value="ECO:0007669"/>
    <property type="project" value="TreeGrafter"/>
</dbReference>
<dbReference type="RefSeq" id="XP_055359143.1">
    <property type="nucleotide sequence ID" value="XM_055503168.1"/>
</dbReference>
<keyword evidence="10 17" id="KW-0407">Ion channel</keyword>
<organism evidence="22 23">
    <name type="scientific">Betta splendens</name>
    <name type="common">Siamese fighting fish</name>
    <dbReference type="NCBI Taxonomy" id="158456"/>
    <lineage>
        <taxon>Eukaryota</taxon>
        <taxon>Metazoa</taxon>
        <taxon>Chordata</taxon>
        <taxon>Craniata</taxon>
        <taxon>Vertebrata</taxon>
        <taxon>Euteleostomi</taxon>
        <taxon>Actinopterygii</taxon>
        <taxon>Neopterygii</taxon>
        <taxon>Teleostei</taxon>
        <taxon>Neoteleostei</taxon>
        <taxon>Acanthomorphata</taxon>
        <taxon>Anabantaria</taxon>
        <taxon>Anabantiformes</taxon>
        <taxon>Anabantoidei</taxon>
        <taxon>Osphronemidae</taxon>
        <taxon>Betta</taxon>
    </lineage>
</organism>
<evidence type="ECO:0000256" key="16">
    <source>
        <dbReference type="ARBA" id="ARBA00081412"/>
    </source>
</evidence>
<feature type="region of interest" description="Disordered" evidence="18">
    <location>
        <begin position="24"/>
        <end position="139"/>
    </location>
</feature>
<dbReference type="Gene3D" id="1.10.287.70">
    <property type="match status" value="1"/>
</dbReference>
<name>A0A6P7KTY3_BETSP</name>
<dbReference type="GO" id="GO:0005242">
    <property type="term" value="F:inward rectifier potassium channel activity"/>
    <property type="evidence" value="ECO:0007669"/>
    <property type="project" value="Ensembl"/>
</dbReference>
<dbReference type="FunFam" id="1.10.287.70:FF:000063">
    <property type="entry name" value="ATP-sensitive inward rectifier potassium channel 14"/>
    <property type="match status" value="1"/>
</dbReference>
<evidence type="ECO:0000313" key="34">
    <source>
        <dbReference type="RefSeq" id="XP_055359145.1"/>
    </source>
</evidence>
<evidence type="ECO:0000256" key="7">
    <source>
        <dbReference type="ARBA" id="ARBA00022989"/>
    </source>
</evidence>
<evidence type="ECO:0000313" key="32">
    <source>
        <dbReference type="RefSeq" id="XP_055359143.1"/>
    </source>
</evidence>
<feature type="compositionally biased region" description="Low complexity" evidence="18">
    <location>
        <begin position="42"/>
        <end position="52"/>
    </location>
</feature>
<dbReference type="SUPFAM" id="SSF81324">
    <property type="entry name" value="Voltage-gated potassium channels"/>
    <property type="match status" value="1"/>
</dbReference>
<dbReference type="RefSeq" id="XP_028985984.1">
    <property type="nucleotide sequence ID" value="XM_029130151.2"/>
</dbReference>
<dbReference type="AlphaFoldDB" id="A0A6P7KTY3"/>
<dbReference type="KEGG" id="bspl:114843522"/>
<evidence type="ECO:0000313" key="22">
    <source>
        <dbReference type="Proteomes" id="UP000515150"/>
    </source>
</evidence>
<comment type="subcellular location">
    <subcellularLocation>
        <location evidence="1 17">Membrane</location>
        <topology evidence="1 17">Multi-pass membrane protein</topology>
    </subcellularLocation>
</comment>
<evidence type="ECO:0000256" key="5">
    <source>
        <dbReference type="ARBA" id="ARBA00022882"/>
    </source>
</evidence>
<dbReference type="FunFam" id="2.60.40.1400:FF:000001">
    <property type="entry name" value="G protein-activated inward rectifier potassium channel 2"/>
    <property type="match status" value="1"/>
</dbReference>
<dbReference type="GO" id="GO:0007399">
    <property type="term" value="P:nervous system development"/>
    <property type="evidence" value="ECO:0007669"/>
    <property type="project" value="UniProtKB-ARBA"/>
</dbReference>
<keyword evidence="2 17" id="KW-0813">Transport</keyword>
<evidence type="ECO:0000313" key="24">
    <source>
        <dbReference type="RefSeq" id="XP_028985983.1"/>
    </source>
</evidence>
<evidence type="ECO:0000313" key="28">
    <source>
        <dbReference type="RefSeq" id="XP_028985987.1"/>
    </source>
</evidence>
<comment type="catalytic activity">
    <reaction evidence="11">
        <text>K(+)(in) = K(+)(out)</text>
        <dbReference type="Rhea" id="RHEA:29463"/>
        <dbReference type="ChEBI" id="CHEBI:29103"/>
    </reaction>
</comment>
<dbReference type="RefSeq" id="XP_040923873.1">
    <property type="nucleotide sequence ID" value="XM_041067939.2"/>
</dbReference>
<keyword evidence="4 17" id="KW-0812">Transmembrane</keyword>
<dbReference type="RefSeq" id="XP_055359144.1">
    <property type="nucleotide sequence ID" value="XM_055503169.1"/>
</dbReference>
<dbReference type="GeneTree" id="ENSGT01030000234586"/>
<evidence type="ECO:0000313" key="25">
    <source>
        <dbReference type="RefSeq" id="XP_028985984.1"/>
    </source>
</evidence>
<evidence type="ECO:0000313" key="29">
    <source>
        <dbReference type="RefSeq" id="XP_028985989.1"/>
    </source>
</evidence>
<feature type="compositionally biased region" description="Basic and acidic residues" evidence="18">
    <location>
        <begin position="103"/>
        <end position="112"/>
    </location>
</feature>
<dbReference type="OrthoDB" id="273257at2759"/>
<evidence type="ECO:0000256" key="14">
    <source>
        <dbReference type="ARBA" id="ARBA00067113"/>
    </source>
</evidence>
<feature type="domain" description="Potassium channel inwardly rectifying transmembrane" evidence="20">
    <location>
        <begin position="140"/>
        <end position="300"/>
    </location>
</feature>
<evidence type="ECO:0000256" key="18">
    <source>
        <dbReference type="SAM" id="MobiDB-lite"/>
    </source>
</evidence>
<comment type="function">
    <text evidence="12">Inward rectifier potassium channels are characterized by a greater tendency to allow potassium to flow into the cell rather than out of it. Their voltage dependence is regulated by the concentration of extracellular potassium; as external potassium is raised, the voltage range of the channel opening shifts to more positive voltages.</text>
</comment>
<dbReference type="RefSeq" id="XP_028985985.1">
    <property type="nucleotide sequence ID" value="XM_029130152.2"/>
</dbReference>
<dbReference type="PANTHER" id="PTHR11767">
    <property type="entry name" value="INWARD RECTIFIER POTASSIUM CHANNEL"/>
    <property type="match status" value="1"/>
</dbReference>
<evidence type="ECO:0000256" key="2">
    <source>
        <dbReference type="ARBA" id="ARBA00022448"/>
    </source>
</evidence>
<evidence type="ECO:0000256" key="19">
    <source>
        <dbReference type="SAM" id="Phobius"/>
    </source>
</evidence>
<reference evidence="23 24" key="1">
    <citation type="submission" date="2025-04" db="UniProtKB">
        <authorList>
            <consortium name="RefSeq"/>
        </authorList>
    </citation>
    <scope>IDENTIFICATION</scope>
</reference>
<evidence type="ECO:0000259" key="21">
    <source>
        <dbReference type="Pfam" id="PF17655"/>
    </source>
</evidence>
<evidence type="ECO:0000256" key="8">
    <source>
        <dbReference type="ARBA" id="ARBA00023065"/>
    </source>
</evidence>
<evidence type="ECO:0000256" key="1">
    <source>
        <dbReference type="ARBA" id="ARBA00004141"/>
    </source>
</evidence>
<dbReference type="InterPro" id="IPR013518">
    <property type="entry name" value="K_chnl_inward-rec_Kir_cyto"/>
</dbReference>
<evidence type="ECO:0000256" key="10">
    <source>
        <dbReference type="ARBA" id="ARBA00023303"/>
    </source>
</evidence>
<dbReference type="InterPro" id="IPR016449">
    <property type="entry name" value="K_chnl_inward-rec_Kir"/>
</dbReference>
<dbReference type="RefSeq" id="XP_028985986.1">
    <property type="nucleotide sequence ID" value="XM_029130153.2"/>
</dbReference>
<evidence type="ECO:0000313" key="31">
    <source>
        <dbReference type="RefSeq" id="XP_055359142.1"/>
    </source>
</evidence>
<evidence type="ECO:0000256" key="3">
    <source>
        <dbReference type="ARBA" id="ARBA00022538"/>
    </source>
</evidence>
<dbReference type="InterPro" id="IPR014756">
    <property type="entry name" value="Ig_E-set"/>
</dbReference>
<dbReference type="RefSeq" id="XP_055359142.1">
    <property type="nucleotide sequence ID" value="XM_055503167.1"/>
</dbReference>
<protein>
    <recommendedName>
        <fullName evidence="14">ATP-sensitive inward rectifier potassium channel 14</fullName>
    </recommendedName>
    <alternativeName>
        <fullName evidence="16">Inward rectifier K(+) channel Kir2.4</fullName>
    </alternativeName>
    <alternativeName>
        <fullName evidence="15">Potassium channel, inwardly rectifying subfamily J member 14</fullName>
    </alternativeName>
</protein>
<dbReference type="GO" id="GO:0005886">
    <property type="term" value="C:plasma membrane"/>
    <property type="evidence" value="ECO:0007669"/>
    <property type="project" value="TreeGrafter"/>
</dbReference>
<dbReference type="Pfam" id="PF01007">
    <property type="entry name" value="IRK"/>
    <property type="match status" value="1"/>
</dbReference>
<gene>
    <name evidence="23 24 25 26 27 28 29 30 31 32 33 34" type="primary">kcnj14</name>
</gene>
<dbReference type="RefSeq" id="XP_028985982.1">
    <property type="nucleotide sequence ID" value="XM_029130149.2"/>
</dbReference>
<dbReference type="GO" id="GO:0034702">
    <property type="term" value="C:monoatomic ion channel complex"/>
    <property type="evidence" value="ECO:0007669"/>
    <property type="project" value="UniProtKB-KW"/>
</dbReference>
<comment type="similarity">
    <text evidence="13">Belongs to the inward rectifier-type potassium channel (TC 1.A.2.1) family. KCNJ14 subfamily.</text>
</comment>
<accession>A0A6P7KTY3</accession>
<proteinExistence type="inferred from homology"/>
<feature type="domain" description="Inward rectifier potassium channel C-terminal" evidence="21">
    <location>
        <begin position="307"/>
        <end position="480"/>
    </location>
</feature>
<evidence type="ECO:0000256" key="17">
    <source>
        <dbReference type="RuleBase" id="RU003822"/>
    </source>
</evidence>
<keyword evidence="22" id="KW-1185">Reference proteome</keyword>
<evidence type="ECO:0000256" key="6">
    <source>
        <dbReference type="ARBA" id="ARBA00022958"/>
    </source>
</evidence>
<dbReference type="RefSeq" id="XP_055359145.1">
    <property type="nucleotide sequence ID" value="XM_055503170.1"/>
</dbReference>
<dbReference type="InterPro" id="IPR040445">
    <property type="entry name" value="Kir_TM"/>
</dbReference>
<dbReference type="GeneID" id="114843522"/>
<evidence type="ECO:0000256" key="15">
    <source>
        <dbReference type="ARBA" id="ARBA00080036"/>
    </source>
</evidence>
<evidence type="ECO:0000256" key="4">
    <source>
        <dbReference type="ARBA" id="ARBA00022692"/>
    </source>
</evidence>
<feature type="compositionally biased region" description="Low complexity" evidence="18">
    <location>
        <begin position="113"/>
        <end position="123"/>
    </location>
</feature>
<dbReference type="RefSeq" id="XP_028985983.1">
    <property type="nucleotide sequence ID" value="XM_029130150.2"/>
</dbReference>
<evidence type="ECO:0000313" key="26">
    <source>
        <dbReference type="RefSeq" id="XP_028985985.1"/>
    </source>
</evidence>
<dbReference type="InterPro" id="IPR041647">
    <property type="entry name" value="IRK_C"/>
</dbReference>
<evidence type="ECO:0000313" key="33">
    <source>
        <dbReference type="RefSeq" id="XP_055359144.1"/>
    </source>
</evidence>
<dbReference type="RefSeq" id="XP_028985989.1">
    <property type="nucleotide sequence ID" value="XM_029130156.2"/>
</dbReference>
<evidence type="ECO:0000313" key="23">
    <source>
        <dbReference type="RefSeq" id="XP_028985982.1"/>
    </source>
</evidence>
<keyword evidence="3 17" id="KW-0633">Potassium transport</keyword>
<dbReference type="PANTHER" id="PTHR11767:SF40">
    <property type="entry name" value="ATP-SENSITIVE INWARD RECTIFIER POTASSIUM CHANNEL 14"/>
    <property type="match status" value="1"/>
</dbReference>